<dbReference type="EMBL" id="CAMAPE010000010">
    <property type="protein sequence ID" value="CAH9076469.1"/>
    <property type="molecule type" value="Genomic_DNA"/>
</dbReference>
<evidence type="ECO:0000313" key="1">
    <source>
        <dbReference type="EMBL" id="CAH9076469.1"/>
    </source>
</evidence>
<dbReference type="Proteomes" id="UP001152484">
    <property type="component" value="Unassembled WGS sequence"/>
</dbReference>
<proteinExistence type="predicted"/>
<keyword evidence="2" id="KW-1185">Reference proteome</keyword>
<name>A0A9P0YUU1_CUSEU</name>
<reference evidence="1" key="1">
    <citation type="submission" date="2022-07" db="EMBL/GenBank/DDBJ databases">
        <authorList>
            <person name="Macas J."/>
            <person name="Novak P."/>
            <person name="Neumann P."/>
        </authorList>
    </citation>
    <scope>NUCLEOTIDE SEQUENCE</scope>
</reference>
<organism evidence="1 2">
    <name type="scientific">Cuscuta europaea</name>
    <name type="common">European dodder</name>
    <dbReference type="NCBI Taxonomy" id="41803"/>
    <lineage>
        <taxon>Eukaryota</taxon>
        <taxon>Viridiplantae</taxon>
        <taxon>Streptophyta</taxon>
        <taxon>Embryophyta</taxon>
        <taxon>Tracheophyta</taxon>
        <taxon>Spermatophyta</taxon>
        <taxon>Magnoliopsida</taxon>
        <taxon>eudicotyledons</taxon>
        <taxon>Gunneridae</taxon>
        <taxon>Pentapetalae</taxon>
        <taxon>asterids</taxon>
        <taxon>lamiids</taxon>
        <taxon>Solanales</taxon>
        <taxon>Convolvulaceae</taxon>
        <taxon>Cuscuteae</taxon>
        <taxon>Cuscuta</taxon>
        <taxon>Cuscuta subgen. Cuscuta</taxon>
    </lineage>
</organism>
<gene>
    <name evidence="1" type="ORF">CEURO_LOCUS5843</name>
</gene>
<accession>A0A9P0YUU1</accession>
<protein>
    <submittedName>
        <fullName evidence="1">Uncharacterized protein</fullName>
    </submittedName>
</protein>
<comment type="caution">
    <text evidence="1">The sequence shown here is derived from an EMBL/GenBank/DDBJ whole genome shotgun (WGS) entry which is preliminary data.</text>
</comment>
<sequence>MCDYRSVSVSRCISPLDPRHQRATLPSLGFAIKLPISSLRISSQRIIFSLCIFSAQNHRPLLYTSSLLCKTSSLVSVSPPNHLTTTSPHLTSNSPHRFASFESFRRSLSVQLHFTGWLRLASPQMDGLRITISEMESSK</sequence>
<dbReference type="AlphaFoldDB" id="A0A9P0YUU1"/>
<evidence type="ECO:0000313" key="2">
    <source>
        <dbReference type="Proteomes" id="UP001152484"/>
    </source>
</evidence>